<keyword evidence="2" id="KW-0732">Signal</keyword>
<feature type="region of interest" description="Disordered" evidence="1">
    <location>
        <begin position="96"/>
        <end position="123"/>
    </location>
</feature>
<dbReference type="PHI-base" id="PHI:11475"/>
<dbReference type="RefSeq" id="XP_011389862.1">
    <property type="nucleotide sequence ID" value="XM_011391560.1"/>
</dbReference>
<feature type="compositionally biased region" description="Basic and acidic residues" evidence="1">
    <location>
        <begin position="96"/>
        <end position="108"/>
    </location>
</feature>
<dbReference type="AlphaFoldDB" id="A0A0D1DX64"/>
<protein>
    <recommendedName>
        <fullName evidence="5">Secreted protein</fullName>
    </recommendedName>
</protein>
<gene>
    <name evidence="3" type="ORF">UMAG_12226</name>
</gene>
<keyword evidence="4" id="KW-1185">Reference proteome</keyword>
<dbReference type="eggNOG" id="ENOG502RDRS">
    <property type="taxonomic scope" value="Eukaryota"/>
</dbReference>
<dbReference type="VEuPathDB" id="FungiDB:UMAG_12226"/>
<evidence type="ECO:0000256" key="2">
    <source>
        <dbReference type="SAM" id="SignalP"/>
    </source>
</evidence>
<dbReference type="EMBL" id="CM003147">
    <property type="protein sequence ID" value="KIS68804.1"/>
    <property type="molecule type" value="Genomic_DNA"/>
</dbReference>
<sequence>MARSLRLCCLLLILACMARTALAASQSMCRMALECSVEGADSPEAALRQVDEHALESMYCATGCDFVVNQAITHPYPKYLKSPCSVHKDENQVEFKKYQAKDDKDGNKRRSPRSRRSAPDRDLTRRDIDAYTVGSATFRFCCTDAAGKDYTEEAARRIGLELSICKRLP</sequence>
<organism evidence="3 4">
    <name type="scientific">Mycosarcoma maydis</name>
    <name type="common">Corn smut fungus</name>
    <name type="synonym">Ustilago maydis</name>
    <dbReference type="NCBI Taxonomy" id="5270"/>
    <lineage>
        <taxon>Eukaryota</taxon>
        <taxon>Fungi</taxon>
        <taxon>Dikarya</taxon>
        <taxon>Basidiomycota</taxon>
        <taxon>Ustilaginomycotina</taxon>
        <taxon>Ustilaginomycetes</taxon>
        <taxon>Ustilaginales</taxon>
        <taxon>Ustilaginaceae</taxon>
        <taxon>Mycosarcoma</taxon>
    </lineage>
</organism>
<proteinExistence type="predicted"/>
<evidence type="ECO:0008006" key="5">
    <source>
        <dbReference type="Google" id="ProtNLM"/>
    </source>
</evidence>
<evidence type="ECO:0000313" key="4">
    <source>
        <dbReference type="Proteomes" id="UP000000561"/>
    </source>
</evidence>
<accession>A0A0D1DX64</accession>
<dbReference type="Proteomes" id="UP000000561">
    <property type="component" value="Chromosome 8"/>
</dbReference>
<dbReference type="GeneID" id="23567978"/>
<reference evidence="3 4" key="1">
    <citation type="journal article" date="2006" name="Nature">
        <title>Insights from the genome of the biotrophic fungal plant pathogen Ustilago maydis.</title>
        <authorList>
            <person name="Kamper J."/>
            <person name="Kahmann R."/>
            <person name="Bolker M."/>
            <person name="Ma L.J."/>
            <person name="Brefort T."/>
            <person name="Saville B.J."/>
            <person name="Banuett F."/>
            <person name="Kronstad J.W."/>
            <person name="Gold S.E."/>
            <person name="Muller O."/>
            <person name="Perlin M.H."/>
            <person name="Wosten H.A."/>
            <person name="de Vries R."/>
            <person name="Ruiz-Herrera J."/>
            <person name="Reynaga-Pena C.G."/>
            <person name="Snetselaar K."/>
            <person name="McCann M."/>
            <person name="Perez-Martin J."/>
            <person name="Feldbrugge M."/>
            <person name="Basse C.W."/>
            <person name="Steinberg G."/>
            <person name="Ibeas J.I."/>
            <person name="Holloman W."/>
            <person name="Guzman P."/>
            <person name="Farman M."/>
            <person name="Stajich J.E."/>
            <person name="Sentandreu R."/>
            <person name="Gonzalez-Prieto J.M."/>
            <person name="Kennell J.C."/>
            <person name="Molina L."/>
            <person name="Schirawski J."/>
            <person name="Mendoza-Mendoza A."/>
            <person name="Greilinger D."/>
            <person name="Munch K."/>
            <person name="Rossel N."/>
            <person name="Scherer M."/>
            <person name="Vranes M."/>
            <person name="Ladendorf O."/>
            <person name="Vincon V."/>
            <person name="Fuchs U."/>
            <person name="Sandrock B."/>
            <person name="Meng S."/>
            <person name="Ho E.C."/>
            <person name="Cahill M.J."/>
            <person name="Boyce K.J."/>
            <person name="Klose J."/>
            <person name="Klosterman S.J."/>
            <person name="Deelstra H.J."/>
            <person name="Ortiz-Castellanos L."/>
            <person name="Li W."/>
            <person name="Sanchez-Alonso P."/>
            <person name="Schreier P.H."/>
            <person name="Hauser-Hahn I."/>
            <person name="Vaupel M."/>
            <person name="Koopmann E."/>
            <person name="Friedrich G."/>
            <person name="Voss H."/>
            <person name="Schluter T."/>
            <person name="Margolis J."/>
            <person name="Platt D."/>
            <person name="Swimmer C."/>
            <person name="Gnirke A."/>
            <person name="Chen F."/>
            <person name="Vysotskaia V."/>
            <person name="Mannhaupt G."/>
            <person name="Guldener U."/>
            <person name="Munsterkotter M."/>
            <person name="Haase D."/>
            <person name="Oesterheld M."/>
            <person name="Mewes H.W."/>
            <person name="Mauceli E.W."/>
            <person name="DeCaprio D."/>
            <person name="Wade C.M."/>
            <person name="Butler J."/>
            <person name="Young S."/>
            <person name="Jaffe D.B."/>
            <person name="Calvo S."/>
            <person name="Nusbaum C."/>
            <person name="Galagan J."/>
            <person name="Birren B.W."/>
        </authorList>
    </citation>
    <scope>NUCLEOTIDE SEQUENCE [LARGE SCALE GENOMIC DNA]</scope>
    <source>
        <strain evidence="4">DSM 14603 / FGSC 9021 / UM521</strain>
    </source>
</reference>
<feature type="chain" id="PRO_5002240534" description="Secreted protein" evidence="2">
    <location>
        <begin position="24"/>
        <end position="169"/>
    </location>
</feature>
<evidence type="ECO:0000313" key="3">
    <source>
        <dbReference type="EMBL" id="KIS68804.1"/>
    </source>
</evidence>
<dbReference type="OrthoDB" id="2555060at2759"/>
<dbReference type="InParanoid" id="A0A0D1DX64"/>
<name>A0A0D1DX64_MYCMD</name>
<evidence type="ECO:0000256" key="1">
    <source>
        <dbReference type="SAM" id="MobiDB-lite"/>
    </source>
</evidence>
<dbReference type="KEGG" id="uma:UMAG_12226"/>
<feature type="signal peptide" evidence="2">
    <location>
        <begin position="1"/>
        <end position="23"/>
    </location>
</feature>